<protein>
    <submittedName>
        <fullName evidence="1">DUF938 domain-containing protein</fullName>
    </submittedName>
</protein>
<dbReference type="SUPFAM" id="SSF53335">
    <property type="entry name" value="S-adenosyl-L-methionine-dependent methyltransferases"/>
    <property type="match status" value="1"/>
</dbReference>
<sequence>MIDNKPYSQACENNKSFILAHLKEAFSSATHVLEIGSGTGQHAVYFAPALPHLIWQTSDQAPYHAGINQWIDDFPSDNLRRPLLFKVAENVTLFDDFDAIFTANTAHIMQKEDVEIMMGLIANHLPKGGVFCQYGPFTDRGVFTSESNQQFHLHLLEQGYGGYRDINELIEWSQGLKLAQNICMPANNQLLIWRK</sequence>
<dbReference type="EMBL" id="RPOK01000004">
    <property type="protein sequence ID" value="RPJ65944.1"/>
    <property type="molecule type" value="Genomic_DNA"/>
</dbReference>
<dbReference type="Gene3D" id="3.40.50.150">
    <property type="entry name" value="Vaccinia Virus protein VP39"/>
    <property type="match status" value="1"/>
</dbReference>
<dbReference type="OrthoDB" id="5563826at2"/>
<accession>A0A3N5Z638</accession>
<dbReference type="InterPro" id="IPR029063">
    <property type="entry name" value="SAM-dependent_MTases_sf"/>
</dbReference>
<name>A0A3N5Z638_9ALTE</name>
<dbReference type="InterPro" id="IPR010342">
    <property type="entry name" value="DUF938"/>
</dbReference>
<dbReference type="Pfam" id="PF06080">
    <property type="entry name" value="DUF938"/>
    <property type="match status" value="1"/>
</dbReference>
<evidence type="ECO:0000313" key="1">
    <source>
        <dbReference type="EMBL" id="RPJ65944.1"/>
    </source>
</evidence>
<reference evidence="1 2" key="1">
    <citation type="submission" date="2018-11" db="EMBL/GenBank/DDBJ databases">
        <authorList>
            <person name="Ye M.-Q."/>
            <person name="Du Z.-J."/>
        </authorList>
    </citation>
    <scope>NUCLEOTIDE SEQUENCE [LARGE SCALE GENOMIC DNA]</scope>
    <source>
        <strain evidence="1 2">U0105</strain>
    </source>
</reference>
<dbReference type="AlphaFoldDB" id="A0A3N5Z638"/>
<dbReference type="PANTHER" id="PTHR20974">
    <property type="entry name" value="UPF0585 PROTEIN CG18661"/>
    <property type="match status" value="1"/>
</dbReference>
<organism evidence="1 2">
    <name type="scientific">Alteromonas sediminis</name>
    <dbReference type="NCBI Taxonomy" id="2259342"/>
    <lineage>
        <taxon>Bacteria</taxon>
        <taxon>Pseudomonadati</taxon>
        <taxon>Pseudomonadota</taxon>
        <taxon>Gammaproteobacteria</taxon>
        <taxon>Alteromonadales</taxon>
        <taxon>Alteromonadaceae</taxon>
        <taxon>Alteromonas/Salinimonas group</taxon>
        <taxon>Alteromonas</taxon>
    </lineage>
</organism>
<comment type="caution">
    <text evidence="1">The sequence shown here is derived from an EMBL/GenBank/DDBJ whole genome shotgun (WGS) entry which is preliminary data.</text>
</comment>
<gene>
    <name evidence="1" type="ORF">DRW07_14140</name>
</gene>
<dbReference type="Proteomes" id="UP000275281">
    <property type="component" value="Unassembled WGS sequence"/>
</dbReference>
<dbReference type="PANTHER" id="PTHR20974:SF0">
    <property type="entry name" value="UPF0585 PROTEIN CG18661"/>
    <property type="match status" value="1"/>
</dbReference>
<keyword evidence="2" id="KW-1185">Reference proteome</keyword>
<evidence type="ECO:0000313" key="2">
    <source>
        <dbReference type="Proteomes" id="UP000275281"/>
    </source>
</evidence>
<proteinExistence type="predicted"/>